<feature type="active site" description="Charge relay system" evidence="4">
    <location>
        <position position="318"/>
    </location>
</feature>
<reference evidence="8 9" key="1">
    <citation type="submission" date="2019-06" db="EMBL/GenBank/DDBJ databases">
        <authorList>
            <person name="Li F."/>
        </authorList>
    </citation>
    <scope>NUCLEOTIDE SEQUENCE [LARGE SCALE GENOMIC DNA]</scope>
    <source>
        <strain evidence="8 9">10F1D-1</strain>
    </source>
</reference>
<evidence type="ECO:0000256" key="5">
    <source>
        <dbReference type="SAM" id="MobiDB-lite"/>
    </source>
</evidence>
<feature type="region of interest" description="Disordered" evidence="5">
    <location>
        <begin position="1"/>
        <end position="20"/>
    </location>
</feature>
<feature type="active site" description="Charge relay system" evidence="4">
    <location>
        <position position="145"/>
    </location>
</feature>
<dbReference type="OrthoDB" id="3644449at2"/>
<feature type="compositionally biased region" description="Low complexity" evidence="5">
    <location>
        <begin position="1"/>
        <end position="12"/>
    </location>
</feature>
<sequence length="474" mass="48622">MRTRPPTTRPTPLASADWRAHPVRSERGLASAWRRPVRATAGRARHLGRIGVRRAIAVSAAGAVLVIGGPVPAAFADDGNWWFEKYSIPAAQASGITGAGVKVAVIDNGINSDLAVFQGTHLDVHEPDVCGAPAASTEATASTVHGSDVTALLIGNGTGPGSVRGIAPDVDLDFYSVGPADSGCRKKIDGRDYTNLGLAIRQAVADGNRIISISQGSVNQYDGDVYSITQALARGVIIVAANPNVAGRASGDFPERANGVVSVNAFKQDGSLQTQDDGTEVAFDYTTVVAAGWSFSSQAAVTPTLSWGDNSVRLGGSSLATPLVAGMVALVAQKYPKATGNQLLQSLIRNTGTDDHELRRSSNGYGYGAASATRMLRVDPTQYADENPLMDEPNHSGVPTEDDVAQEKASLVGGGDAGSDSSHSAEPSKSGTLTPIGIGLVVVGVLGGLVLVAGVVVVIVVLSRRGSASGGGTR</sequence>
<dbReference type="GO" id="GO:0016485">
    <property type="term" value="P:protein processing"/>
    <property type="evidence" value="ECO:0007669"/>
    <property type="project" value="TreeGrafter"/>
</dbReference>
<keyword evidence="6" id="KW-0812">Transmembrane</keyword>
<feature type="active site" description="Charge relay system" evidence="4">
    <location>
        <position position="107"/>
    </location>
</feature>
<feature type="region of interest" description="Disordered" evidence="5">
    <location>
        <begin position="384"/>
        <end position="430"/>
    </location>
</feature>
<dbReference type="PRINTS" id="PR00723">
    <property type="entry name" value="SUBTILISIN"/>
</dbReference>
<feature type="domain" description="Peptidase S8/S53" evidence="7">
    <location>
        <begin position="98"/>
        <end position="368"/>
    </location>
</feature>
<evidence type="ECO:0000256" key="6">
    <source>
        <dbReference type="SAM" id="Phobius"/>
    </source>
</evidence>
<dbReference type="GO" id="GO:0004252">
    <property type="term" value="F:serine-type endopeptidase activity"/>
    <property type="evidence" value="ECO:0007669"/>
    <property type="project" value="UniProtKB-UniRule"/>
</dbReference>
<evidence type="ECO:0000259" key="7">
    <source>
        <dbReference type="Pfam" id="PF00082"/>
    </source>
</evidence>
<name>A0A506YBH7_9MICO</name>
<keyword evidence="6" id="KW-1133">Transmembrane helix</keyword>
<proteinExistence type="inferred from homology"/>
<dbReference type="InterPro" id="IPR000209">
    <property type="entry name" value="Peptidase_S8/S53_dom"/>
</dbReference>
<dbReference type="Gene3D" id="3.40.50.200">
    <property type="entry name" value="Peptidase S8/S53 domain"/>
    <property type="match status" value="1"/>
</dbReference>
<dbReference type="Proteomes" id="UP000316252">
    <property type="component" value="Unassembled WGS sequence"/>
</dbReference>
<evidence type="ECO:0000256" key="2">
    <source>
        <dbReference type="ARBA" id="ARBA00022801"/>
    </source>
</evidence>
<dbReference type="InterPro" id="IPR036852">
    <property type="entry name" value="Peptidase_S8/S53_dom_sf"/>
</dbReference>
<dbReference type="PANTHER" id="PTHR42884">
    <property type="entry name" value="PROPROTEIN CONVERTASE SUBTILISIN/KEXIN-RELATED"/>
    <property type="match status" value="1"/>
</dbReference>
<evidence type="ECO:0000256" key="1">
    <source>
        <dbReference type="ARBA" id="ARBA00022670"/>
    </source>
</evidence>
<dbReference type="GO" id="GO:0005886">
    <property type="term" value="C:plasma membrane"/>
    <property type="evidence" value="ECO:0007669"/>
    <property type="project" value="TreeGrafter"/>
</dbReference>
<accession>A0A506YBH7</accession>
<dbReference type="PROSITE" id="PS51892">
    <property type="entry name" value="SUBTILASE"/>
    <property type="match status" value="1"/>
</dbReference>
<evidence type="ECO:0000256" key="4">
    <source>
        <dbReference type="PROSITE-ProRule" id="PRU01240"/>
    </source>
</evidence>
<dbReference type="AlphaFoldDB" id="A0A506YBH7"/>
<evidence type="ECO:0000313" key="8">
    <source>
        <dbReference type="EMBL" id="TPW77839.1"/>
    </source>
</evidence>
<comment type="caution">
    <text evidence="8">The sequence shown here is derived from an EMBL/GenBank/DDBJ whole genome shotgun (WGS) entry which is preliminary data.</text>
</comment>
<dbReference type="Pfam" id="PF00082">
    <property type="entry name" value="Peptidase_S8"/>
    <property type="match status" value="1"/>
</dbReference>
<evidence type="ECO:0000256" key="3">
    <source>
        <dbReference type="ARBA" id="ARBA00022825"/>
    </source>
</evidence>
<dbReference type="PANTHER" id="PTHR42884:SF14">
    <property type="entry name" value="NEUROENDOCRINE CONVERTASE 1"/>
    <property type="match status" value="1"/>
</dbReference>
<keyword evidence="1 4" id="KW-0645">Protease</keyword>
<organism evidence="8 9">
    <name type="scientific">Schumannella soli</name>
    <dbReference type="NCBI Taxonomy" id="2590779"/>
    <lineage>
        <taxon>Bacteria</taxon>
        <taxon>Bacillati</taxon>
        <taxon>Actinomycetota</taxon>
        <taxon>Actinomycetes</taxon>
        <taxon>Micrococcales</taxon>
        <taxon>Microbacteriaceae</taxon>
        <taxon>Schumannella</taxon>
    </lineage>
</organism>
<keyword evidence="3 4" id="KW-0720">Serine protease</keyword>
<protein>
    <submittedName>
        <fullName evidence="8">S8 family peptidase</fullName>
    </submittedName>
</protein>
<dbReference type="EMBL" id="VHQG01000001">
    <property type="protein sequence ID" value="TPW77839.1"/>
    <property type="molecule type" value="Genomic_DNA"/>
</dbReference>
<gene>
    <name evidence="8" type="ORF">FJ657_04115</name>
</gene>
<comment type="similarity">
    <text evidence="4">Belongs to the peptidase S8 family.</text>
</comment>
<keyword evidence="2 4" id="KW-0378">Hydrolase</keyword>
<evidence type="ECO:0000313" key="9">
    <source>
        <dbReference type="Proteomes" id="UP000316252"/>
    </source>
</evidence>
<dbReference type="InterPro" id="IPR015500">
    <property type="entry name" value="Peptidase_S8_subtilisin-rel"/>
</dbReference>
<keyword evidence="9" id="KW-1185">Reference proteome</keyword>
<feature type="transmembrane region" description="Helical" evidence="6">
    <location>
        <begin position="436"/>
        <end position="462"/>
    </location>
</feature>
<keyword evidence="6" id="KW-0472">Membrane</keyword>
<dbReference type="SUPFAM" id="SSF52743">
    <property type="entry name" value="Subtilisin-like"/>
    <property type="match status" value="1"/>
</dbReference>